<proteinExistence type="inferred from homology"/>
<evidence type="ECO:0000256" key="5">
    <source>
        <dbReference type="ARBA" id="ARBA00022525"/>
    </source>
</evidence>
<dbReference type="KEGG" id="ege:EM595_1434"/>
<dbReference type="InterPro" id="IPR053927">
    <property type="entry name" value="FlgK_helical"/>
</dbReference>
<dbReference type="GO" id="GO:0005576">
    <property type="term" value="C:extracellular region"/>
    <property type="evidence" value="ECO:0007669"/>
    <property type="project" value="UniProtKB-SubCell"/>
</dbReference>
<keyword evidence="12" id="KW-0966">Cell projection</keyword>
<evidence type="ECO:0000259" key="10">
    <source>
        <dbReference type="Pfam" id="PF21158"/>
    </source>
</evidence>
<dbReference type="AlphaFoldDB" id="A0A0U5GKI2"/>
<organism evidence="12 13">
    <name type="scientific">Duffyella gerundensis</name>
    <dbReference type="NCBI Taxonomy" id="1619313"/>
    <lineage>
        <taxon>Bacteria</taxon>
        <taxon>Pseudomonadati</taxon>
        <taxon>Pseudomonadota</taxon>
        <taxon>Gammaproteobacteria</taxon>
        <taxon>Enterobacterales</taxon>
        <taxon>Erwiniaceae</taxon>
        <taxon>Duffyella</taxon>
    </lineage>
</organism>
<dbReference type="RefSeq" id="WP_067429602.1">
    <property type="nucleotide sequence ID" value="NZ_JACSXD010000006.1"/>
</dbReference>
<dbReference type="GO" id="GO:0044780">
    <property type="term" value="P:bacterial-type flagellum assembly"/>
    <property type="evidence" value="ECO:0007669"/>
    <property type="project" value="InterPro"/>
</dbReference>
<evidence type="ECO:0000313" key="12">
    <source>
        <dbReference type="EMBL" id="CUU23668.1"/>
    </source>
</evidence>
<comment type="similarity">
    <text evidence="3 7">Belongs to the flagella basal body rod proteins family.</text>
</comment>
<evidence type="ECO:0000313" key="13">
    <source>
        <dbReference type="Proteomes" id="UP000059419"/>
    </source>
</evidence>
<reference evidence="13" key="1">
    <citation type="submission" date="2015-11" db="EMBL/GenBank/DDBJ databases">
        <authorList>
            <person name="Blom J."/>
        </authorList>
    </citation>
    <scope>NUCLEOTIDE SEQUENCE [LARGE SCALE GENOMIC DNA]</scope>
</reference>
<evidence type="ECO:0000256" key="2">
    <source>
        <dbReference type="ARBA" id="ARBA00004613"/>
    </source>
</evidence>
<dbReference type="Pfam" id="PF00460">
    <property type="entry name" value="Flg_bb_rod"/>
    <property type="match status" value="1"/>
</dbReference>
<protein>
    <recommendedName>
        <fullName evidence="4 7">Flagellar hook-associated protein 1</fullName>
        <shortName evidence="7">HAP1</shortName>
    </recommendedName>
</protein>
<comment type="subcellular location">
    <subcellularLocation>
        <location evidence="1 7">Bacterial flagellum</location>
    </subcellularLocation>
    <subcellularLocation>
        <location evidence="2 7">Secreted</location>
    </subcellularLocation>
</comment>
<keyword evidence="5 7" id="KW-0964">Secreted</keyword>
<name>A0A0U5GKI2_9GAMM</name>
<feature type="domain" description="Flagellar basal-body/hook protein C-terminal" evidence="9">
    <location>
        <begin position="508"/>
        <end position="546"/>
    </location>
</feature>
<dbReference type="InterPro" id="IPR002371">
    <property type="entry name" value="FlgK"/>
</dbReference>
<dbReference type="PATRIC" id="fig|1619313.3.peg.1486"/>
<dbReference type="InterPro" id="IPR010930">
    <property type="entry name" value="Flg_bb/hook_C_dom"/>
</dbReference>
<evidence type="ECO:0000256" key="7">
    <source>
        <dbReference type="RuleBase" id="RU362065"/>
    </source>
</evidence>
<evidence type="ECO:0000256" key="3">
    <source>
        <dbReference type="ARBA" id="ARBA00009677"/>
    </source>
</evidence>
<dbReference type="PANTHER" id="PTHR30033:SF1">
    <property type="entry name" value="FLAGELLAR HOOK-ASSOCIATED PROTEIN 1"/>
    <property type="match status" value="1"/>
</dbReference>
<dbReference type="PANTHER" id="PTHR30033">
    <property type="entry name" value="FLAGELLAR HOOK-ASSOCIATED PROTEIN 1"/>
    <property type="match status" value="1"/>
</dbReference>
<dbReference type="SUPFAM" id="SSF64518">
    <property type="entry name" value="Phase 1 flagellin"/>
    <property type="match status" value="1"/>
</dbReference>
<evidence type="ECO:0000259" key="8">
    <source>
        <dbReference type="Pfam" id="PF00460"/>
    </source>
</evidence>
<dbReference type="GO" id="GO:0005198">
    <property type="term" value="F:structural molecule activity"/>
    <property type="evidence" value="ECO:0007669"/>
    <property type="project" value="UniProtKB-UniRule"/>
</dbReference>
<dbReference type="PRINTS" id="PR01005">
    <property type="entry name" value="FLGHOOKAP1"/>
</dbReference>
<accession>A0A0U5GKI2</accession>
<keyword evidence="12" id="KW-0969">Cilium</keyword>
<dbReference type="Pfam" id="PF06429">
    <property type="entry name" value="Flg_bbr_C"/>
    <property type="match status" value="1"/>
</dbReference>
<dbReference type="GO" id="GO:0009424">
    <property type="term" value="C:bacterial-type flagellum hook"/>
    <property type="evidence" value="ECO:0007669"/>
    <property type="project" value="UniProtKB-UniRule"/>
</dbReference>
<keyword evidence="13" id="KW-1185">Reference proteome</keyword>
<keyword evidence="6 7" id="KW-0975">Bacterial flagellum</keyword>
<dbReference type="Pfam" id="PF22638">
    <property type="entry name" value="FlgK_D1"/>
    <property type="match status" value="1"/>
</dbReference>
<dbReference type="NCBIfam" id="TIGR02492">
    <property type="entry name" value="flgK_ends"/>
    <property type="match status" value="1"/>
</dbReference>
<dbReference type="Proteomes" id="UP000059419">
    <property type="component" value="Chromosome 1"/>
</dbReference>
<dbReference type="Pfam" id="PF21158">
    <property type="entry name" value="flgK_1st_1"/>
    <property type="match status" value="1"/>
</dbReference>
<dbReference type="OrthoDB" id="9802553at2"/>
<evidence type="ECO:0000256" key="4">
    <source>
        <dbReference type="ARBA" id="ARBA00016244"/>
    </source>
</evidence>
<feature type="domain" description="Flagellar basal body rod protein N-terminal" evidence="8">
    <location>
        <begin position="5"/>
        <end position="34"/>
    </location>
</feature>
<evidence type="ECO:0000256" key="6">
    <source>
        <dbReference type="ARBA" id="ARBA00023143"/>
    </source>
</evidence>
<dbReference type="EMBL" id="LN907827">
    <property type="protein sequence ID" value="CUU23668.1"/>
    <property type="molecule type" value="Genomic_DNA"/>
</dbReference>
<keyword evidence="12" id="KW-0282">Flagellum</keyword>
<gene>
    <name evidence="7 12" type="primary">flgK</name>
    <name evidence="12" type="ORF">EM595_1434</name>
</gene>
<dbReference type="InterPro" id="IPR001444">
    <property type="entry name" value="Flag_bb_rod_N"/>
</dbReference>
<feature type="domain" description="Flagellar hook-associated protein 1 D2-like" evidence="10">
    <location>
        <begin position="335"/>
        <end position="418"/>
    </location>
</feature>
<feature type="domain" description="Flagellar hook-associated protein FlgK helical" evidence="11">
    <location>
        <begin position="93"/>
        <end position="327"/>
    </location>
</feature>
<evidence type="ECO:0000259" key="9">
    <source>
        <dbReference type="Pfam" id="PF06429"/>
    </source>
</evidence>
<dbReference type="STRING" id="1619313.EM595_1434"/>
<evidence type="ECO:0000259" key="11">
    <source>
        <dbReference type="Pfam" id="PF22638"/>
    </source>
</evidence>
<dbReference type="InterPro" id="IPR049119">
    <property type="entry name" value="FlgK_D2-like"/>
</dbReference>
<sequence length="548" mass="57413">MSSLINSAMSGLSAAQSALSTTSNNITNYTVAGYSRQTTNLAQAQSTLNGSAYYGNGVTVTGVTREYDEFITSQLRTASSQSSAAATQYSQISSIDDLLSSSTTNLSKSLQTFFNNVQGVVSNAEDPSARQTLLSNASGLVNQFQTSAQYLNNLDNSVNTDVKATVSQINGYSSQIANLNKQIAKMQAIGGGATPNALMDQRDQMVNNLNKLVGVTVSQQDGSYNVSMANGMSLVSGSSVQSLVAMPSSSDPARITVGYVDNAAGNVQIPEKLLTNGSLGGLLAFRSQDLDGARNQLGQIAAAFTTKFNEQHAKGFDSQGDAGTDFFNIGGPEALNNTKNQGTGVMTASWSNASALQASNYTVSLDTNNNWNVTRMSDGVSVTPTVTSGANGTTLSFEGLDLNITGDVKAKDSFLVKPVEKAITGMSVAITRESQIAAASQPGGKSDNRNAQALLGLQDANLVNGNATLTQAYAGLVSIVGNKTSTLETASTTQANVVTQLSDRQQSVSGVNLDEEYANLTRYQQYYMANAQVLKTASSLFDALMSIR</sequence>
<evidence type="ECO:0000256" key="1">
    <source>
        <dbReference type="ARBA" id="ARBA00004365"/>
    </source>
</evidence>